<organism evidence="2 3">
    <name type="scientific">Diploscapter pachys</name>
    <dbReference type="NCBI Taxonomy" id="2018661"/>
    <lineage>
        <taxon>Eukaryota</taxon>
        <taxon>Metazoa</taxon>
        <taxon>Ecdysozoa</taxon>
        <taxon>Nematoda</taxon>
        <taxon>Chromadorea</taxon>
        <taxon>Rhabditida</taxon>
        <taxon>Rhabditina</taxon>
        <taxon>Rhabditomorpha</taxon>
        <taxon>Rhabditoidea</taxon>
        <taxon>Rhabditidae</taxon>
        <taxon>Diploscapter</taxon>
    </lineage>
</organism>
<sequence>MILDGLPLELMREVLLDLPTVDIIQTVKCTRRLHHFAKTDKALSRRLQNRVFNVRLRLDNYVCKCRKSVLCLYLSAGLRREIDVLTRNGGNFYFWFEDKCKCHRRTLKIEPGLLNHPPFLYESHLREFENGTSFAIKNGSRDDAVINCGKFFNILMKFCVIQEFQLDLHHSDDHKWDKMSAFFNANPPDLRIQPYVFINSRANLDNLSVFPNGLAGIQIFNHYGPILTDTYNEVFRRTPHVSISEMDPPYTYEDLVGLFKDTKRLSLRCVTNIAEEQLCQLVQHFYEVKHDEECLFEIGFAGGSLITDLLTLIPEEAYSLHLEPRFSLIKDIPKFPSNQSTEMLPANHHQRSDRAVPVLADLSFCQHLRVDDVNQLADFGQGFAESREFGMVKQTIDVYRQEKRSLCFEASKYTRHSLHLPIVNQQS</sequence>
<feature type="domain" description="F-box" evidence="1">
    <location>
        <begin position="1"/>
        <end position="46"/>
    </location>
</feature>
<dbReference type="Proteomes" id="UP000218231">
    <property type="component" value="Unassembled WGS sequence"/>
</dbReference>
<accession>A0A2A2KX48</accession>
<dbReference type="AlphaFoldDB" id="A0A2A2KX48"/>
<comment type="caution">
    <text evidence="2">The sequence shown here is derived from an EMBL/GenBank/DDBJ whole genome shotgun (WGS) entry which is preliminary data.</text>
</comment>
<evidence type="ECO:0000259" key="1">
    <source>
        <dbReference type="PROSITE" id="PS50181"/>
    </source>
</evidence>
<dbReference type="InterPro" id="IPR036047">
    <property type="entry name" value="F-box-like_dom_sf"/>
</dbReference>
<reference evidence="2 3" key="1">
    <citation type="journal article" date="2017" name="Curr. Biol.">
        <title>Genome architecture and evolution of a unichromosomal asexual nematode.</title>
        <authorList>
            <person name="Fradin H."/>
            <person name="Zegar C."/>
            <person name="Gutwein M."/>
            <person name="Lucas J."/>
            <person name="Kovtun M."/>
            <person name="Corcoran D."/>
            <person name="Baugh L.R."/>
            <person name="Kiontke K."/>
            <person name="Gunsalus K."/>
            <person name="Fitch D.H."/>
            <person name="Piano F."/>
        </authorList>
    </citation>
    <scope>NUCLEOTIDE SEQUENCE [LARGE SCALE GENOMIC DNA]</scope>
    <source>
        <strain evidence="2">PF1309</strain>
    </source>
</reference>
<dbReference type="EMBL" id="LIAE01007562">
    <property type="protein sequence ID" value="PAV78447.1"/>
    <property type="molecule type" value="Genomic_DNA"/>
</dbReference>
<evidence type="ECO:0000313" key="2">
    <source>
        <dbReference type="EMBL" id="PAV78447.1"/>
    </source>
</evidence>
<gene>
    <name evidence="2" type="ORF">WR25_13247</name>
</gene>
<proteinExistence type="predicted"/>
<dbReference type="PROSITE" id="PS50181">
    <property type="entry name" value="FBOX"/>
    <property type="match status" value="1"/>
</dbReference>
<keyword evidence="3" id="KW-1185">Reference proteome</keyword>
<evidence type="ECO:0000313" key="3">
    <source>
        <dbReference type="Proteomes" id="UP000218231"/>
    </source>
</evidence>
<dbReference type="SUPFAM" id="SSF81383">
    <property type="entry name" value="F-box domain"/>
    <property type="match status" value="1"/>
</dbReference>
<name>A0A2A2KX48_9BILA</name>
<dbReference type="InterPro" id="IPR001810">
    <property type="entry name" value="F-box_dom"/>
</dbReference>
<protein>
    <recommendedName>
        <fullName evidence="1">F-box domain-containing protein</fullName>
    </recommendedName>
</protein>